<dbReference type="RefSeq" id="WP_159978315.1">
    <property type="nucleotide sequence ID" value="NZ_BLIV01000005.1"/>
</dbReference>
<evidence type="ECO:0000256" key="2">
    <source>
        <dbReference type="SAM" id="SignalP"/>
    </source>
</evidence>
<evidence type="ECO:0000313" key="3">
    <source>
        <dbReference type="EMBL" id="GFE51009.1"/>
    </source>
</evidence>
<dbReference type="Pfam" id="PF13531">
    <property type="entry name" value="SBP_bac_11"/>
    <property type="match status" value="1"/>
</dbReference>
<feature type="signal peptide" evidence="2">
    <location>
        <begin position="1"/>
        <end position="19"/>
    </location>
</feature>
<dbReference type="Gene3D" id="3.40.190.10">
    <property type="entry name" value="Periplasmic binding protein-like II"/>
    <property type="match status" value="2"/>
</dbReference>
<name>A0A640VSL0_9RHOB</name>
<keyword evidence="1 2" id="KW-0732">Signal</keyword>
<proteinExistence type="predicted"/>
<dbReference type="OrthoDB" id="8673316at2"/>
<organism evidence="3 4">
    <name type="scientific">Roseobacter cerasinus</name>
    <dbReference type="NCBI Taxonomy" id="2602289"/>
    <lineage>
        <taxon>Bacteria</taxon>
        <taxon>Pseudomonadati</taxon>
        <taxon>Pseudomonadota</taxon>
        <taxon>Alphaproteobacteria</taxon>
        <taxon>Rhodobacterales</taxon>
        <taxon>Roseobacteraceae</taxon>
        <taxon>Roseobacter</taxon>
    </lineage>
</organism>
<dbReference type="EMBL" id="BLIV01000005">
    <property type="protein sequence ID" value="GFE51009.1"/>
    <property type="molecule type" value="Genomic_DNA"/>
</dbReference>
<dbReference type="PANTHER" id="PTHR30006:SF25">
    <property type="entry name" value="PHOSPHOGLYCERATE TRANSPORT REGULATORY PROTEIN PGTC"/>
    <property type="match status" value="1"/>
</dbReference>
<dbReference type="PROSITE" id="PS51257">
    <property type="entry name" value="PROKAR_LIPOPROTEIN"/>
    <property type="match status" value="1"/>
</dbReference>
<comment type="caution">
    <text evidence="3">The sequence shown here is derived from an EMBL/GenBank/DDBJ whole genome shotgun (WGS) entry which is preliminary data.</text>
</comment>
<sequence>MRHTCLALLLSLWAVLACAFEIEESRSYPVPGGSELRILSTADADVFEPIITAFQAIYPIAITYDVASSAQVMAGLYEEGAAYDLAISSAMDLQTKLANDGLAQRYASDATAALPPWAKWGDQVFAFTQEPAVLVLNAQVFETLAAPKNREGLITLLRAHPEVFDGRIGTYDIRVSGAGYLFATQDSRNTESFWRLTEIMGRLNTQLYCCSSEMIDAVARGELALAYNVLGSYARARLTDTPEVRIVEMDDFVSVMLRTALIPQTAQAPQAAGLMIDFLAGLRLRPDLVAATGLPPVVSASAADERVIRPIRLGPGLLVFLDRLRRDTFLRSWASSIEQD</sequence>
<accession>A0A640VSL0</accession>
<keyword evidence="4" id="KW-1185">Reference proteome</keyword>
<reference evidence="3 4" key="1">
    <citation type="submission" date="2019-12" db="EMBL/GenBank/DDBJ databases">
        <title>Roseobacter cerasinus sp. nov., isolated from seawater around aquaculture.</title>
        <authorList>
            <person name="Muramatsu S."/>
            <person name="Takabe Y."/>
            <person name="Mori K."/>
            <person name="Takaichi S."/>
            <person name="Hanada S."/>
        </authorList>
    </citation>
    <scope>NUCLEOTIDE SEQUENCE [LARGE SCALE GENOMIC DNA]</scope>
    <source>
        <strain evidence="3 4">AI77</strain>
    </source>
</reference>
<evidence type="ECO:0000313" key="4">
    <source>
        <dbReference type="Proteomes" id="UP000436522"/>
    </source>
</evidence>
<dbReference type="SUPFAM" id="SSF53850">
    <property type="entry name" value="Periplasmic binding protein-like II"/>
    <property type="match status" value="1"/>
</dbReference>
<evidence type="ECO:0000256" key="1">
    <source>
        <dbReference type="ARBA" id="ARBA00022729"/>
    </source>
</evidence>
<dbReference type="AlphaFoldDB" id="A0A640VSL0"/>
<dbReference type="PANTHER" id="PTHR30006">
    <property type="entry name" value="THIAMINE-BINDING PERIPLASMIC PROTEIN-RELATED"/>
    <property type="match status" value="1"/>
</dbReference>
<dbReference type="Proteomes" id="UP000436522">
    <property type="component" value="Unassembled WGS sequence"/>
</dbReference>
<protein>
    <submittedName>
        <fullName evidence="3">Periplasmic iron-binding protein</fullName>
    </submittedName>
</protein>
<feature type="chain" id="PRO_5025014704" evidence="2">
    <location>
        <begin position="20"/>
        <end position="340"/>
    </location>
</feature>
<dbReference type="GO" id="GO:0030288">
    <property type="term" value="C:outer membrane-bounded periplasmic space"/>
    <property type="evidence" value="ECO:0007669"/>
    <property type="project" value="TreeGrafter"/>
</dbReference>
<gene>
    <name evidence="3" type="primary">afuA_1</name>
    <name evidence="3" type="ORF">So717_27620</name>
</gene>